<evidence type="ECO:0000313" key="3">
    <source>
        <dbReference type="Proteomes" id="UP000634011"/>
    </source>
</evidence>
<dbReference type="Pfam" id="PF19413">
    <property type="entry name" value="YaiO"/>
    <property type="match status" value="1"/>
</dbReference>
<proteinExistence type="predicted"/>
<evidence type="ECO:0000313" key="2">
    <source>
        <dbReference type="EMBL" id="MBC3863344.1"/>
    </source>
</evidence>
<keyword evidence="3" id="KW-1185">Reference proteome</keyword>
<organism evidence="2 3">
    <name type="scientific">Undibacterium jejuense</name>
    <dbReference type="NCBI Taxonomy" id="1344949"/>
    <lineage>
        <taxon>Bacteria</taxon>
        <taxon>Pseudomonadati</taxon>
        <taxon>Pseudomonadota</taxon>
        <taxon>Betaproteobacteria</taxon>
        <taxon>Burkholderiales</taxon>
        <taxon>Oxalobacteraceae</taxon>
        <taxon>Undibacterium</taxon>
    </lineage>
</organism>
<dbReference type="Proteomes" id="UP000634011">
    <property type="component" value="Unassembled WGS sequence"/>
</dbReference>
<dbReference type="InterPro" id="IPR030887">
    <property type="entry name" value="Beta-barrel_YaiO"/>
</dbReference>
<feature type="domain" description="YaiO beta-barrel" evidence="1">
    <location>
        <begin position="69"/>
        <end position="244"/>
    </location>
</feature>
<dbReference type="NCBIfam" id="TIGR04390">
    <property type="entry name" value="OMP_YaiO_dom"/>
    <property type="match status" value="1"/>
</dbReference>
<gene>
    <name evidence="2" type="primary">yaiO</name>
    <name evidence="2" type="ORF">H8K32_14665</name>
</gene>
<accession>A0A923HLZ7</accession>
<dbReference type="AlphaFoldDB" id="A0A923HLZ7"/>
<reference evidence="2" key="1">
    <citation type="submission" date="2020-08" db="EMBL/GenBank/DDBJ databases">
        <title>Novel species isolated from subtropical streams in China.</title>
        <authorList>
            <person name="Lu H."/>
        </authorList>
    </citation>
    <scope>NUCLEOTIDE SEQUENCE</scope>
    <source>
        <strain evidence="2">KACC 12607</strain>
    </source>
</reference>
<dbReference type="RefSeq" id="WP_186913293.1">
    <property type="nucleotide sequence ID" value="NZ_JACOFV010000014.1"/>
</dbReference>
<name>A0A923HLZ7_9BURK</name>
<dbReference type="EMBL" id="JACOFV010000014">
    <property type="protein sequence ID" value="MBC3863344.1"/>
    <property type="molecule type" value="Genomic_DNA"/>
</dbReference>
<sequence length="299" mass="33699">MNDNTMKTVQRDAASLEKISANCIAIALLSIGILHCQTGIAQEQNKGIADDGNIPVLLTSGLESQPLRSIEISVGDQHLTNDYGDWRDISINGVYTLGQQIFQLELASKREFNTAGNFLGFADTVTINDDWYTRISAGAGDGAFYLPRYRGDLFLYKKWLEHRNFVTSFGVGYYSSPDGHIDRNVNIGGVYYFESPWIVQLGLRYNRSNPGQVETHQQLIAITYGRDKHDQITLRSGWGGEAYQQISSQEAIVNFQSREVSVMWHHWLTPVSGFMLSAERYSNPLYERAGGRIGYFQQF</sequence>
<evidence type="ECO:0000259" key="1">
    <source>
        <dbReference type="Pfam" id="PF19413"/>
    </source>
</evidence>
<protein>
    <submittedName>
        <fullName evidence="2">YaiO family outer membrane beta-barrel protein</fullName>
    </submittedName>
</protein>
<comment type="caution">
    <text evidence="2">The sequence shown here is derived from an EMBL/GenBank/DDBJ whole genome shotgun (WGS) entry which is preliminary data.</text>
</comment>